<protein>
    <submittedName>
        <fullName evidence="6">Aerobic carbon monoxide dehydrogenase (Quinone), large chain</fullName>
        <ecNumber evidence="6">1.2.5.3</ecNumber>
    </submittedName>
</protein>
<proteinExistence type="predicted"/>
<evidence type="ECO:0000256" key="3">
    <source>
        <dbReference type="ARBA" id="ARBA00053029"/>
    </source>
</evidence>
<dbReference type="GO" id="GO:0005506">
    <property type="term" value="F:iron ion binding"/>
    <property type="evidence" value="ECO:0007669"/>
    <property type="project" value="InterPro"/>
</dbReference>
<evidence type="ECO:0000256" key="1">
    <source>
        <dbReference type="ARBA" id="ARBA00022505"/>
    </source>
</evidence>
<dbReference type="Pfam" id="PF20256">
    <property type="entry name" value="MoCoBD_2"/>
    <property type="match status" value="1"/>
</dbReference>
<feature type="compositionally biased region" description="Acidic residues" evidence="4">
    <location>
        <begin position="83"/>
        <end position="96"/>
    </location>
</feature>
<dbReference type="EMBL" id="CADCWI010000076">
    <property type="protein sequence ID" value="CAA9555321.1"/>
    <property type="molecule type" value="Genomic_DNA"/>
</dbReference>
<evidence type="ECO:0000256" key="2">
    <source>
        <dbReference type="ARBA" id="ARBA00023002"/>
    </source>
</evidence>
<reference evidence="6" key="1">
    <citation type="submission" date="2020-02" db="EMBL/GenBank/DDBJ databases">
        <authorList>
            <person name="Meier V. D."/>
        </authorList>
    </citation>
    <scope>NUCLEOTIDE SEQUENCE</scope>
    <source>
        <strain evidence="6">AVDCRST_MAG43</strain>
    </source>
</reference>
<evidence type="ECO:0000256" key="4">
    <source>
        <dbReference type="SAM" id="MobiDB-lite"/>
    </source>
</evidence>
<dbReference type="Pfam" id="PF02738">
    <property type="entry name" value="MoCoBD_1"/>
    <property type="match status" value="1"/>
</dbReference>
<evidence type="ECO:0000313" key="6">
    <source>
        <dbReference type="EMBL" id="CAA9555321.1"/>
    </source>
</evidence>
<feature type="domain" description="Aldehyde oxidase/xanthine dehydrogenase a/b hammerhead" evidence="5">
    <location>
        <begin position="21"/>
        <end position="144"/>
    </location>
</feature>
<dbReference type="InterPro" id="IPR037165">
    <property type="entry name" value="AldOxase/xan_DH_Mopterin-bd_sf"/>
</dbReference>
<dbReference type="InterPro" id="IPR036856">
    <property type="entry name" value="Ald_Oxase/Xan_DH_a/b_sf"/>
</dbReference>
<dbReference type="Pfam" id="PF01315">
    <property type="entry name" value="Ald_Xan_dh_C"/>
    <property type="match status" value="1"/>
</dbReference>
<dbReference type="PANTHER" id="PTHR11908">
    <property type="entry name" value="XANTHINE DEHYDROGENASE"/>
    <property type="match status" value="1"/>
</dbReference>
<dbReference type="AlphaFoldDB" id="A0A6J4UN00"/>
<dbReference type="SUPFAM" id="SSF56003">
    <property type="entry name" value="Molybdenum cofactor-binding domain"/>
    <property type="match status" value="1"/>
</dbReference>
<accession>A0A6J4UN00</accession>
<comment type="cofactor">
    <cofactor evidence="3">
        <name>Mo-molybdopterin cytosine dinucleotide</name>
        <dbReference type="ChEBI" id="CHEBI:71308"/>
    </cofactor>
</comment>
<dbReference type="PANTHER" id="PTHR11908:SF132">
    <property type="entry name" value="ALDEHYDE OXIDASE 1-RELATED"/>
    <property type="match status" value="1"/>
</dbReference>
<evidence type="ECO:0000259" key="5">
    <source>
        <dbReference type="SMART" id="SM01008"/>
    </source>
</evidence>
<sequence>MVMSKMVGARVRRKEDPRLITGSSTYVDDVQIPGMLHAAIFRSPYAHGVIKGVDVSAAEAAPGVVTVITGATLNRILKRSDTETQDETTGEGDDNDEIHVPPIHPLAIDKVRYIGEPVAVVVAASRAQAVDAAELVELDVEMLDVVTDVFAAMEDGAPQLYDQVPNNIGATVGGKRGTDIDAAFANAAFTTKARIRSQRLNAVPMETRAVAATIDPITRGLTVWTSTQAPHWNRNSIATAIGISQNMVRCIAPEVGGGFGQKIGAYPEDYLVSGLAYMLKRPVKWIETRSENMLASSHGRNQWADVEVAADATGKILGLRGRVYVDGGAWPKGLDLGSSTWIMSTGCYDIPALDYVVKTVYTNTAANGAYRGAGRPEAAYYIERVADLVADVTGVDPVEVRRVNFIKPDRFPFDTLAGPQYDSGDYEKPLDKAIEIVGYDALRREQAEARKQGRYIGIGLASYVEICGFGPWESSTVRVEPSGAVTIFTGISPHGQGQETTFSQLAADNIGASFEDVVVQHGDTGNTPQGNGTMGSRGLAVGGAALMLSLDKIREKARQIAAHLLEAAVDDIELEDGTYRVKGVPSRGMTLAEVAEAAYGGSLPKDFDPGLETTDFFRPAGTTFPFGTHFAVVEVLPETGDIKFLRYVSVDDCGKIISPMLVTGQVHGGLAQGIGQALFEEMEYDESGELISGTLNDYTFPRAHHFPEFESHHTETPTYLNPLGAKGIGEAATIGSTPATANAVIDALEPWGITHLDIPFTPQRVWKAITEAEASRQAPAAD</sequence>
<keyword evidence="1" id="KW-0500">Molybdenum</keyword>
<gene>
    <name evidence="6" type="ORF">AVDCRST_MAG43-1413</name>
</gene>
<dbReference type="SUPFAM" id="SSF54665">
    <property type="entry name" value="CO dehydrogenase molybdoprotein N-domain-like"/>
    <property type="match status" value="1"/>
</dbReference>
<dbReference type="GO" id="GO:0008805">
    <property type="term" value="F:carbon-monoxide oxygenase activity"/>
    <property type="evidence" value="ECO:0007669"/>
    <property type="project" value="UniProtKB-EC"/>
</dbReference>
<dbReference type="InterPro" id="IPR000674">
    <property type="entry name" value="Ald_Oxase/Xan_DH_a/b"/>
</dbReference>
<dbReference type="Gene3D" id="3.30.365.10">
    <property type="entry name" value="Aldehyde oxidase/xanthine dehydrogenase, molybdopterin binding domain"/>
    <property type="match status" value="4"/>
</dbReference>
<dbReference type="EC" id="1.2.5.3" evidence="6"/>
<keyword evidence="2 6" id="KW-0560">Oxidoreductase</keyword>
<dbReference type="InterPro" id="IPR008274">
    <property type="entry name" value="AldOxase/xan_DH_MoCoBD1"/>
</dbReference>
<dbReference type="Gene3D" id="3.90.1170.50">
    <property type="entry name" value="Aldehyde oxidase/xanthine dehydrogenase, a/b hammerhead"/>
    <property type="match status" value="1"/>
</dbReference>
<dbReference type="FunFam" id="3.30.365.10:FF:000001">
    <property type="entry name" value="Xanthine dehydrogenase oxidase"/>
    <property type="match status" value="1"/>
</dbReference>
<name>A0A6J4UN00_9BACT</name>
<feature type="region of interest" description="Disordered" evidence="4">
    <location>
        <begin position="79"/>
        <end position="100"/>
    </location>
</feature>
<organism evidence="6">
    <name type="scientific">uncultured Thermomicrobiales bacterium</name>
    <dbReference type="NCBI Taxonomy" id="1645740"/>
    <lineage>
        <taxon>Bacteria</taxon>
        <taxon>Pseudomonadati</taxon>
        <taxon>Thermomicrobiota</taxon>
        <taxon>Thermomicrobia</taxon>
        <taxon>Thermomicrobiales</taxon>
        <taxon>environmental samples</taxon>
    </lineage>
</organism>
<dbReference type="InterPro" id="IPR046867">
    <property type="entry name" value="AldOxase/xan_DH_MoCoBD2"/>
</dbReference>
<dbReference type="SMART" id="SM01008">
    <property type="entry name" value="Ald_Xan_dh_C"/>
    <property type="match status" value="1"/>
</dbReference>
<dbReference type="InterPro" id="IPR016208">
    <property type="entry name" value="Ald_Oxase/xanthine_DH-like"/>
</dbReference>